<keyword evidence="1" id="KW-0812">Transmembrane</keyword>
<keyword evidence="1" id="KW-0472">Membrane</keyword>
<dbReference type="InterPro" id="IPR052356">
    <property type="entry name" value="Thiol_S-MT"/>
</dbReference>
<dbReference type="Gene3D" id="3.40.50.150">
    <property type="entry name" value="Vaccinia Virus protein VP39"/>
    <property type="match status" value="1"/>
</dbReference>
<dbReference type="Pfam" id="PF08241">
    <property type="entry name" value="Methyltransf_11"/>
    <property type="match status" value="1"/>
</dbReference>
<dbReference type="SUPFAM" id="SSF53335">
    <property type="entry name" value="S-adenosyl-L-methionine-dependent methyltransferases"/>
    <property type="match status" value="1"/>
</dbReference>
<feature type="transmembrane region" description="Helical" evidence="1">
    <location>
        <begin position="12"/>
        <end position="33"/>
    </location>
</feature>
<name>A0A067QVW3_ZOONE</name>
<accession>A0A067QVW3</accession>
<organism evidence="3 4">
    <name type="scientific">Zootermopsis nevadensis</name>
    <name type="common">Dampwood termite</name>
    <dbReference type="NCBI Taxonomy" id="136037"/>
    <lineage>
        <taxon>Eukaryota</taxon>
        <taxon>Metazoa</taxon>
        <taxon>Ecdysozoa</taxon>
        <taxon>Arthropoda</taxon>
        <taxon>Hexapoda</taxon>
        <taxon>Insecta</taxon>
        <taxon>Pterygota</taxon>
        <taxon>Neoptera</taxon>
        <taxon>Polyneoptera</taxon>
        <taxon>Dictyoptera</taxon>
        <taxon>Blattodea</taxon>
        <taxon>Blattoidea</taxon>
        <taxon>Termitoidae</taxon>
        <taxon>Termopsidae</taxon>
        <taxon>Zootermopsis</taxon>
    </lineage>
</organism>
<dbReference type="InterPro" id="IPR029063">
    <property type="entry name" value="SAM-dependent_MTases_sf"/>
</dbReference>
<dbReference type="STRING" id="136037.A0A067QVW3"/>
<dbReference type="GO" id="GO:0032259">
    <property type="term" value="P:methylation"/>
    <property type="evidence" value="ECO:0007669"/>
    <property type="project" value="UniProtKB-KW"/>
</dbReference>
<gene>
    <name evidence="3" type="ORF">L798_10419</name>
</gene>
<sequence>MSAFDITVLQYLMAYGLPVISVVSLILCITKHFSTMRNKLLSRLVSSFDTSYERIMVVHKKNLFLPLHDVVSSDWKLKNKGLIRIVEIGFRTGENLKYYPKNSHVIVVDRNLYIHSYLDSNPGLTNNVSIEDLFVSSEWNLEPIADNSVDAVVGTFILCSADRVNLVLSEIKRILVPGGLYLFLEHCSEPLDTFLYKIQNFLTVTKLWPMLFDGCHLNRNTLQDIKFAKFSDLDYQYITVNNGHNKFSKLMRTHFIGTAVK</sequence>
<evidence type="ECO:0000313" key="4">
    <source>
        <dbReference type="Proteomes" id="UP000027135"/>
    </source>
</evidence>
<dbReference type="GO" id="GO:0008757">
    <property type="term" value="F:S-adenosylmethionine-dependent methyltransferase activity"/>
    <property type="evidence" value="ECO:0007669"/>
    <property type="project" value="InterPro"/>
</dbReference>
<dbReference type="InterPro" id="IPR013216">
    <property type="entry name" value="Methyltransf_11"/>
</dbReference>
<feature type="domain" description="Methyltransferase type 11" evidence="2">
    <location>
        <begin position="87"/>
        <end position="183"/>
    </location>
</feature>
<dbReference type="eggNOG" id="KOG4300">
    <property type="taxonomic scope" value="Eukaryota"/>
</dbReference>
<proteinExistence type="predicted"/>
<dbReference type="PANTHER" id="PTHR45036">
    <property type="entry name" value="METHYLTRANSFERASE LIKE 7B"/>
    <property type="match status" value="1"/>
</dbReference>
<dbReference type="OrthoDB" id="416496at2759"/>
<keyword evidence="3" id="KW-0808">Transferase</keyword>
<evidence type="ECO:0000313" key="3">
    <source>
        <dbReference type="EMBL" id="KDR14385.1"/>
    </source>
</evidence>
<keyword evidence="1" id="KW-1133">Transmembrane helix</keyword>
<dbReference type="EMBL" id="KK852886">
    <property type="protein sequence ID" value="KDR14385.1"/>
    <property type="molecule type" value="Genomic_DNA"/>
</dbReference>
<dbReference type="Proteomes" id="UP000027135">
    <property type="component" value="Unassembled WGS sequence"/>
</dbReference>
<evidence type="ECO:0000256" key="1">
    <source>
        <dbReference type="SAM" id="Phobius"/>
    </source>
</evidence>
<dbReference type="OMA" id="YWNIEPN"/>
<dbReference type="PANTHER" id="PTHR45036:SF1">
    <property type="entry name" value="METHYLTRANSFERASE LIKE 7A"/>
    <property type="match status" value="1"/>
</dbReference>
<evidence type="ECO:0000259" key="2">
    <source>
        <dbReference type="Pfam" id="PF08241"/>
    </source>
</evidence>
<reference evidence="3 4" key="1">
    <citation type="journal article" date="2014" name="Nat. Commun.">
        <title>Molecular traces of alternative social organization in a termite genome.</title>
        <authorList>
            <person name="Terrapon N."/>
            <person name="Li C."/>
            <person name="Robertson H.M."/>
            <person name="Ji L."/>
            <person name="Meng X."/>
            <person name="Booth W."/>
            <person name="Chen Z."/>
            <person name="Childers C.P."/>
            <person name="Glastad K.M."/>
            <person name="Gokhale K."/>
            <person name="Gowin J."/>
            <person name="Gronenberg W."/>
            <person name="Hermansen R.A."/>
            <person name="Hu H."/>
            <person name="Hunt B.G."/>
            <person name="Huylmans A.K."/>
            <person name="Khalil S.M."/>
            <person name="Mitchell R.D."/>
            <person name="Munoz-Torres M.C."/>
            <person name="Mustard J.A."/>
            <person name="Pan H."/>
            <person name="Reese J.T."/>
            <person name="Scharf M.E."/>
            <person name="Sun F."/>
            <person name="Vogel H."/>
            <person name="Xiao J."/>
            <person name="Yang W."/>
            <person name="Yang Z."/>
            <person name="Yang Z."/>
            <person name="Zhou J."/>
            <person name="Zhu J."/>
            <person name="Brent C.S."/>
            <person name="Elsik C.G."/>
            <person name="Goodisman M.A."/>
            <person name="Liberles D.A."/>
            <person name="Roe R.M."/>
            <person name="Vargo E.L."/>
            <person name="Vilcinskas A."/>
            <person name="Wang J."/>
            <person name="Bornberg-Bauer E."/>
            <person name="Korb J."/>
            <person name="Zhang G."/>
            <person name="Liebig J."/>
        </authorList>
    </citation>
    <scope>NUCLEOTIDE SEQUENCE [LARGE SCALE GENOMIC DNA]</scope>
    <source>
        <tissue evidence="3">Whole organism</tissue>
    </source>
</reference>
<keyword evidence="3" id="KW-0489">Methyltransferase</keyword>
<dbReference type="AlphaFoldDB" id="A0A067QVW3"/>
<protein>
    <submittedName>
        <fullName evidence="3">Methyltransferase-like protein 7A</fullName>
    </submittedName>
</protein>
<dbReference type="InParanoid" id="A0A067QVW3"/>
<keyword evidence="4" id="KW-1185">Reference proteome</keyword>